<dbReference type="GO" id="GO:0030091">
    <property type="term" value="P:protein repair"/>
    <property type="evidence" value="ECO:0007669"/>
    <property type="project" value="UniProtKB-UniRule"/>
</dbReference>
<feature type="transmembrane region" description="Helical" evidence="7">
    <location>
        <begin position="117"/>
        <end position="137"/>
    </location>
</feature>
<keyword evidence="5 7" id="KW-0408">Iron</keyword>
<dbReference type="GO" id="GO:0009055">
    <property type="term" value="F:electron transfer activity"/>
    <property type="evidence" value="ECO:0007669"/>
    <property type="project" value="UniProtKB-UniRule"/>
</dbReference>
<feature type="transmembrane region" description="Helical" evidence="7">
    <location>
        <begin position="178"/>
        <end position="196"/>
    </location>
</feature>
<evidence type="ECO:0000256" key="1">
    <source>
        <dbReference type="ARBA" id="ARBA00004141"/>
    </source>
</evidence>
<evidence type="ECO:0000256" key="2">
    <source>
        <dbReference type="ARBA" id="ARBA00022448"/>
    </source>
</evidence>
<feature type="transmembrane region" description="Helical" evidence="7">
    <location>
        <begin position="149"/>
        <end position="166"/>
    </location>
</feature>
<keyword evidence="7" id="KW-0349">Heme</keyword>
<dbReference type="HAMAP" id="MF_01207">
    <property type="entry name" value="MsrQ"/>
    <property type="match status" value="1"/>
</dbReference>
<comment type="subunit">
    <text evidence="7">Heterodimer of a catalytic subunit (MsrP) and a heme-binding subunit (MsrQ).</text>
</comment>
<dbReference type="PANTHER" id="PTHR36964:SF1">
    <property type="entry name" value="PROTEIN-METHIONINE-SULFOXIDE REDUCTASE HEME-BINDING SUBUNIT MSRQ"/>
    <property type="match status" value="1"/>
</dbReference>
<dbReference type="GO" id="GO:0046872">
    <property type="term" value="F:metal ion binding"/>
    <property type="evidence" value="ECO:0007669"/>
    <property type="project" value="UniProtKB-KW"/>
</dbReference>
<keyword evidence="7" id="KW-0288">FMN</keyword>
<feature type="transmembrane region" description="Helical" evidence="7">
    <location>
        <begin position="78"/>
        <end position="97"/>
    </location>
</feature>
<dbReference type="GO" id="GO:0010181">
    <property type="term" value="F:FMN binding"/>
    <property type="evidence" value="ECO:0007669"/>
    <property type="project" value="UniProtKB-UniRule"/>
</dbReference>
<keyword evidence="7" id="KW-1003">Cell membrane</keyword>
<dbReference type="KEGG" id="simp:C6571_04115"/>
<accession>A0A2S0MXP9</accession>
<dbReference type="InterPro" id="IPR013130">
    <property type="entry name" value="Fe3_Rdtase_TM_dom"/>
</dbReference>
<dbReference type="EMBL" id="CP027669">
    <property type="protein sequence ID" value="AVO40577.1"/>
    <property type="molecule type" value="Genomic_DNA"/>
</dbReference>
<dbReference type="InterPro" id="IPR022837">
    <property type="entry name" value="MsrQ-like"/>
</dbReference>
<evidence type="ECO:0000313" key="10">
    <source>
        <dbReference type="Proteomes" id="UP000239326"/>
    </source>
</evidence>
<protein>
    <recommendedName>
        <fullName evidence="7">Protein-methionine-sulfoxide reductase heme-binding subunit MsrQ</fullName>
    </recommendedName>
    <alternativeName>
        <fullName evidence="7">Flavocytochrome MsrQ</fullName>
    </alternativeName>
</protein>
<keyword evidence="7" id="KW-0479">Metal-binding</keyword>
<keyword evidence="10" id="KW-1185">Reference proteome</keyword>
<feature type="domain" description="Ferric oxidoreductase" evidence="8">
    <location>
        <begin position="51"/>
        <end position="160"/>
    </location>
</feature>
<comment type="cofactor">
    <cofactor evidence="7">
        <name>heme b</name>
        <dbReference type="ChEBI" id="CHEBI:60344"/>
    </cofactor>
    <text evidence="7">Binds 1 heme b (iron(II)-protoporphyrin IX) group per subunit.</text>
</comment>
<dbReference type="Proteomes" id="UP000239326">
    <property type="component" value="Chromosome"/>
</dbReference>
<dbReference type="GO" id="GO:0016679">
    <property type="term" value="F:oxidoreductase activity, acting on diphenols and related substances as donors"/>
    <property type="evidence" value="ECO:0007669"/>
    <property type="project" value="TreeGrafter"/>
</dbReference>
<reference evidence="9 10" key="1">
    <citation type="submission" date="2018-03" db="EMBL/GenBank/DDBJ databases">
        <title>Genome sequencing of Simplicispira sp.</title>
        <authorList>
            <person name="Kim S.-J."/>
            <person name="Heo J."/>
            <person name="Kwon S.-W."/>
        </authorList>
    </citation>
    <scope>NUCLEOTIDE SEQUENCE [LARGE SCALE GENOMIC DNA]</scope>
    <source>
        <strain evidence="9 10">SC1-8</strain>
    </source>
</reference>
<feature type="transmembrane region" description="Helical" evidence="7">
    <location>
        <begin position="49"/>
        <end position="66"/>
    </location>
</feature>
<evidence type="ECO:0000256" key="4">
    <source>
        <dbReference type="ARBA" id="ARBA00022989"/>
    </source>
</evidence>
<proteinExistence type="inferred from homology"/>
<evidence type="ECO:0000313" key="9">
    <source>
        <dbReference type="EMBL" id="AVO40577.1"/>
    </source>
</evidence>
<keyword evidence="3 7" id="KW-0812">Transmembrane</keyword>
<keyword evidence="7" id="KW-0285">Flavoprotein</keyword>
<comment type="subcellular location">
    <subcellularLocation>
        <location evidence="7">Cell membrane</location>
        <topology evidence="7">Multi-pass membrane protein</topology>
    </subcellularLocation>
    <subcellularLocation>
        <location evidence="1">Membrane</location>
        <topology evidence="1">Multi-pass membrane protein</topology>
    </subcellularLocation>
</comment>
<dbReference type="RefSeq" id="WP_106445568.1">
    <property type="nucleotide sequence ID" value="NZ_CP027669.1"/>
</dbReference>
<dbReference type="GO" id="GO:0020037">
    <property type="term" value="F:heme binding"/>
    <property type="evidence" value="ECO:0007669"/>
    <property type="project" value="UniProtKB-UniRule"/>
</dbReference>
<comment type="similarity">
    <text evidence="7">Belongs to the MsrQ family.</text>
</comment>
<evidence type="ECO:0000256" key="3">
    <source>
        <dbReference type="ARBA" id="ARBA00022692"/>
    </source>
</evidence>
<evidence type="ECO:0000256" key="7">
    <source>
        <dbReference type="HAMAP-Rule" id="MF_01207"/>
    </source>
</evidence>
<sequence length="220" mass="24501">MKKLLMHRAAKPLVFVLCLLPFAWLFYAAAADQLGANPAEALIRGLGDWTLRFLCIVLAVTPLRVMTGTPALARFRRMLGLFVAFYALMHLLSYVAFDMGFEVAEIAKDIAKRPFILVGSLAGLLLALMAATSFNRAIKALGAARWRRLHQSVYVVAALAILHFYWMRAGKNNFSEVAVYGVILASLLGWRVWEALRKRRLSAQRPARTKVGNAAALQKR</sequence>
<evidence type="ECO:0000256" key="6">
    <source>
        <dbReference type="ARBA" id="ARBA00023136"/>
    </source>
</evidence>
<keyword evidence="7" id="KW-0249">Electron transport</keyword>
<dbReference type="Pfam" id="PF01794">
    <property type="entry name" value="Ferric_reduct"/>
    <property type="match status" value="1"/>
</dbReference>
<dbReference type="AlphaFoldDB" id="A0A2S0MXP9"/>
<keyword evidence="4 7" id="KW-1133">Transmembrane helix</keyword>
<comment type="function">
    <text evidence="7">Part of the MsrPQ system that repairs oxidized periplasmic proteins containing methionine sulfoxide residues (Met-O), using respiratory chain electrons. Thus protects these proteins from oxidative-stress damage caused by reactive species of oxygen and chlorine generated by the host defense mechanisms. MsrPQ is essential for the maintenance of envelope integrity under bleach stress, rescuing a wide series of structurally unrelated periplasmic proteins from methionine oxidation. MsrQ provides electrons for reduction to the reductase catalytic subunit MsrP, using the quinone pool of the respiratory chain.</text>
</comment>
<keyword evidence="6 7" id="KW-0472">Membrane</keyword>
<keyword evidence="2 7" id="KW-0813">Transport</keyword>
<dbReference type="OrthoDB" id="9788328at2"/>
<evidence type="ECO:0000256" key="5">
    <source>
        <dbReference type="ARBA" id="ARBA00023004"/>
    </source>
</evidence>
<gene>
    <name evidence="7" type="primary">msrQ</name>
    <name evidence="9" type="ORF">C6571_04115</name>
</gene>
<dbReference type="GO" id="GO:0005886">
    <property type="term" value="C:plasma membrane"/>
    <property type="evidence" value="ECO:0007669"/>
    <property type="project" value="UniProtKB-SubCell"/>
</dbReference>
<dbReference type="PANTHER" id="PTHR36964">
    <property type="entry name" value="PROTEIN-METHIONINE-SULFOXIDE REDUCTASE HEME-BINDING SUBUNIT MSRQ"/>
    <property type="match status" value="1"/>
</dbReference>
<organism evidence="9 10">
    <name type="scientific">Simplicispira suum</name>
    <dbReference type="NCBI Taxonomy" id="2109915"/>
    <lineage>
        <taxon>Bacteria</taxon>
        <taxon>Pseudomonadati</taxon>
        <taxon>Pseudomonadota</taxon>
        <taxon>Betaproteobacteria</taxon>
        <taxon>Burkholderiales</taxon>
        <taxon>Comamonadaceae</taxon>
        <taxon>Simplicispira</taxon>
    </lineage>
</organism>
<evidence type="ECO:0000259" key="8">
    <source>
        <dbReference type="Pfam" id="PF01794"/>
    </source>
</evidence>
<comment type="cofactor">
    <cofactor evidence="7">
        <name>FMN</name>
        <dbReference type="ChEBI" id="CHEBI:58210"/>
    </cofactor>
    <text evidence="7">Binds 1 FMN per subunit.</text>
</comment>
<name>A0A2S0MXP9_9BURK</name>
<comment type="caution">
    <text evidence="7">Lacks conserved residue(s) required for the propagation of feature annotation.</text>
</comment>